<evidence type="ECO:0000256" key="1">
    <source>
        <dbReference type="ARBA" id="ARBA00008384"/>
    </source>
</evidence>
<dbReference type="EMBL" id="JAAAJB010000639">
    <property type="protein sequence ID" value="KAG0252698.1"/>
    <property type="molecule type" value="Genomic_DNA"/>
</dbReference>
<sequence>MSAQVLLESLKGLKNSSEPVPPSTIQTLVSVVDRLRTEPAFRQQLSELPEVWQELSRILAQIGKAGLEPSQIEWVMYLFRLIRNSCANVPLNQDLARNHKVPEQVLEVVSQAANTHYGNQNCNDLLSTLAAIQDEVILMSTLMLCHNAVFDSKERSEMLVTTSPGKKLLRQMMVASEATSNMEDRQSFEMIFTLTDHLIDHGLFPELFKALEPISEDPEESAETTTKKTQDTSSGSGLEQMQTLKIEEVTDEEAATIESGGGNARHDRHLPYLGAEQVTLLKLLDSRVFMRHDKQHRQLAEDPSAEPQPLIDLESVKTITHIFGKVSSLTIEILKTLDKPGKGQHEVEDLANLSSGLLLLLACLSHLCLFDDGLVTTSDLDEETEAAQTRGVLIPIPDWFKAQHLAMVQDGIVENAIELLRQADVSLAKVSKPVGPAGADTAPTSLGANSNSTLLSDTSTTQGQQSFFEGMKRDIVRLVGNLAYRSRDVQDRVRDCNGLVVMLSQCNIDDANPYLREYAILAMKHLLMGNLESQKLINELQPIEAVDHPALQEARVQAKLDAQGRPVLSSKKQ</sequence>
<proteinExistence type="inferred from homology"/>
<reference evidence="9" key="1">
    <citation type="journal article" date="2020" name="Fungal Divers.">
        <title>Resolving the Mortierellaceae phylogeny through synthesis of multi-gene phylogenetics and phylogenomics.</title>
        <authorList>
            <person name="Vandepol N."/>
            <person name="Liber J."/>
            <person name="Desiro A."/>
            <person name="Na H."/>
            <person name="Kennedy M."/>
            <person name="Barry K."/>
            <person name="Grigoriev I.V."/>
            <person name="Miller A.N."/>
            <person name="O'Donnell K."/>
            <person name="Stajich J.E."/>
            <person name="Bonito G."/>
        </authorList>
    </citation>
    <scope>NUCLEOTIDE SEQUENCE</scope>
    <source>
        <strain evidence="9">BC1065</strain>
    </source>
</reference>
<dbReference type="InterPro" id="IPR019156">
    <property type="entry name" value="Ataxin-10_domain"/>
</dbReference>
<evidence type="ECO:0000256" key="4">
    <source>
        <dbReference type="ARBA" id="ARBA00044746"/>
    </source>
</evidence>
<evidence type="ECO:0000256" key="5">
    <source>
        <dbReference type="ARBA" id="ARBA00044801"/>
    </source>
</evidence>
<comment type="function">
    <text evidence="4">May play a role in the regulation of cytokinesis.</text>
</comment>
<dbReference type="PANTHER" id="PTHR13255">
    <property type="entry name" value="ATAXIN-10"/>
    <property type="match status" value="1"/>
</dbReference>
<dbReference type="Pfam" id="PF09759">
    <property type="entry name" value="Atx10homo_assoc"/>
    <property type="match status" value="1"/>
</dbReference>
<organism evidence="9 10">
    <name type="scientific">Actinomortierella ambigua</name>
    <dbReference type="NCBI Taxonomy" id="1343610"/>
    <lineage>
        <taxon>Eukaryota</taxon>
        <taxon>Fungi</taxon>
        <taxon>Fungi incertae sedis</taxon>
        <taxon>Mucoromycota</taxon>
        <taxon>Mortierellomycotina</taxon>
        <taxon>Mortierellomycetes</taxon>
        <taxon>Mortierellales</taxon>
        <taxon>Mortierellaceae</taxon>
        <taxon>Actinomortierella</taxon>
    </lineage>
</organism>
<gene>
    <name evidence="9" type="ORF">DFQ27_007901</name>
</gene>
<dbReference type="GO" id="GO:0051301">
    <property type="term" value="P:cell division"/>
    <property type="evidence" value="ECO:0007669"/>
    <property type="project" value="UniProtKB-KW"/>
</dbReference>
<dbReference type="Gene3D" id="1.25.10.10">
    <property type="entry name" value="Leucine-rich Repeat Variant"/>
    <property type="match status" value="1"/>
</dbReference>
<dbReference type="Proteomes" id="UP000807716">
    <property type="component" value="Unassembled WGS sequence"/>
</dbReference>
<evidence type="ECO:0000256" key="3">
    <source>
        <dbReference type="ARBA" id="ARBA00023306"/>
    </source>
</evidence>
<comment type="caution">
    <text evidence="9">The sequence shown here is derived from an EMBL/GenBank/DDBJ whole genome shotgun (WGS) entry which is preliminary data.</text>
</comment>
<dbReference type="InterPro" id="IPR016024">
    <property type="entry name" value="ARM-type_fold"/>
</dbReference>
<feature type="region of interest" description="Disordered" evidence="7">
    <location>
        <begin position="215"/>
        <end position="238"/>
    </location>
</feature>
<feature type="domain" description="Ataxin-10" evidence="8">
    <location>
        <begin position="471"/>
        <end position="567"/>
    </location>
</feature>
<dbReference type="AlphaFoldDB" id="A0A9P6TYH9"/>
<feature type="region of interest" description="Disordered" evidence="7">
    <location>
        <begin position="434"/>
        <end position="458"/>
    </location>
</feature>
<dbReference type="InterPro" id="IPR051374">
    <property type="entry name" value="Ataxin-10/CTR86_families"/>
</dbReference>
<feature type="compositionally biased region" description="Low complexity" evidence="7">
    <location>
        <begin position="449"/>
        <end position="458"/>
    </location>
</feature>
<comment type="similarity">
    <text evidence="1">Belongs to the ataxin-10 family.</text>
</comment>
<name>A0A9P6TYH9_9FUNG</name>
<dbReference type="PANTHER" id="PTHR13255:SF0">
    <property type="entry name" value="ATAXIN-10"/>
    <property type="match status" value="1"/>
</dbReference>
<evidence type="ECO:0000259" key="8">
    <source>
        <dbReference type="Pfam" id="PF09759"/>
    </source>
</evidence>
<evidence type="ECO:0000256" key="7">
    <source>
        <dbReference type="SAM" id="MobiDB-lite"/>
    </source>
</evidence>
<evidence type="ECO:0000313" key="10">
    <source>
        <dbReference type="Proteomes" id="UP000807716"/>
    </source>
</evidence>
<dbReference type="GO" id="GO:0005829">
    <property type="term" value="C:cytosol"/>
    <property type="evidence" value="ECO:0007669"/>
    <property type="project" value="TreeGrafter"/>
</dbReference>
<accession>A0A9P6TYH9</accession>
<keyword evidence="3" id="KW-0131">Cell cycle</keyword>
<keyword evidence="2" id="KW-0132">Cell division</keyword>
<dbReference type="OrthoDB" id="379794at2759"/>
<evidence type="ECO:0000313" key="9">
    <source>
        <dbReference type="EMBL" id="KAG0252698.1"/>
    </source>
</evidence>
<keyword evidence="10" id="KW-1185">Reference proteome</keyword>
<dbReference type="SUPFAM" id="SSF48371">
    <property type="entry name" value="ARM repeat"/>
    <property type="match status" value="1"/>
</dbReference>
<evidence type="ECO:0000256" key="2">
    <source>
        <dbReference type="ARBA" id="ARBA00022618"/>
    </source>
</evidence>
<evidence type="ECO:0000256" key="6">
    <source>
        <dbReference type="ARBA" id="ARBA00044805"/>
    </source>
</evidence>
<dbReference type="InterPro" id="IPR011989">
    <property type="entry name" value="ARM-like"/>
</dbReference>
<protein>
    <recommendedName>
        <fullName evidence="5">Ataxin-10 homolog</fullName>
    </recommendedName>
    <alternativeName>
        <fullName evidence="6">Copper transport protein 86</fullName>
    </alternativeName>
</protein>